<name>A0ABR8P2F7_9GAMM</name>
<keyword evidence="4" id="KW-1185">Reference proteome</keyword>
<organism evidence="3 4">
    <name type="scientific">Marinomonas colpomeniae</name>
    <dbReference type="NCBI Taxonomy" id="2774408"/>
    <lineage>
        <taxon>Bacteria</taxon>
        <taxon>Pseudomonadati</taxon>
        <taxon>Pseudomonadota</taxon>
        <taxon>Gammaproteobacteria</taxon>
        <taxon>Oceanospirillales</taxon>
        <taxon>Oceanospirillaceae</taxon>
        <taxon>Marinomonas</taxon>
    </lineage>
</organism>
<keyword evidence="2" id="KW-0472">Membrane</keyword>
<sequence>MNTYITYCVAVLIACLGAALSYVEFLDDIDWFARSGSLIVIVGILYTILEFYEHQYDHKTLKRQAPNLFADIKHEHKHLDEKKVKIWKENAEELEDDFKNSIEKTTMKHEGIFLMTGTFIWGFGDLLFKF</sequence>
<feature type="transmembrane region" description="Helical" evidence="2">
    <location>
        <begin position="111"/>
        <end position="128"/>
    </location>
</feature>
<dbReference type="EMBL" id="JACYFC010000003">
    <property type="protein sequence ID" value="MBD5771633.1"/>
    <property type="molecule type" value="Genomic_DNA"/>
</dbReference>
<keyword evidence="2" id="KW-0812">Transmembrane</keyword>
<proteinExistence type="predicted"/>
<feature type="coiled-coil region" evidence="1">
    <location>
        <begin position="77"/>
        <end position="104"/>
    </location>
</feature>
<gene>
    <name evidence="3" type="ORF">IF202_11280</name>
</gene>
<keyword evidence="1" id="KW-0175">Coiled coil</keyword>
<evidence type="ECO:0000313" key="3">
    <source>
        <dbReference type="EMBL" id="MBD5771633.1"/>
    </source>
</evidence>
<protein>
    <recommendedName>
        <fullName evidence="5">DUF3899 domain-containing protein</fullName>
    </recommendedName>
</protein>
<reference evidence="3 4" key="1">
    <citation type="submission" date="2020-09" db="EMBL/GenBank/DDBJ databases">
        <title>Marinomonas sp. nov., isolated from the cysticercosis algae of Qingdao, China.</title>
        <authorList>
            <person name="Sun X."/>
        </authorList>
    </citation>
    <scope>NUCLEOTIDE SEQUENCE [LARGE SCALE GENOMIC DNA]</scope>
    <source>
        <strain evidence="3 4">SM2066</strain>
    </source>
</reference>
<keyword evidence="2" id="KW-1133">Transmembrane helix</keyword>
<dbReference type="Proteomes" id="UP000604161">
    <property type="component" value="Unassembled WGS sequence"/>
</dbReference>
<evidence type="ECO:0000313" key="4">
    <source>
        <dbReference type="Proteomes" id="UP000604161"/>
    </source>
</evidence>
<feature type="transmembrane region" description="Helical" evidence="2">
    <location>
        <begin position="31"/>
        <end position="52"/>
    </location>
</feature>
<evidence type="ECO:0000256" key="1">
    <source>
        <dbReference type="SAM" id="Coils"/>
    </source>
</evidence>
<evidence type="ECO:0000256" key="2">
    <source>
        <dbReference type="SAM" id="Phobius"/>
    </source>
</evidence>
<evidence type="ECO:0008006" key="5">
    <source>
        <dbReference type="Google" id="ProtNLM"/>
    </source>
</evidence>
<accession>A0ABR8P2F7</accession>
<dbReference type="RefSeq" id="WP_191594999.1">
    <property type="nucleotide sequence ID" value="NZ_JACYFC010000003.1"/>
</dbReference>
<comment type="caution">
    <text evidence="3">The sequence shown here is derived from an EMBL/GenBank/DDBJ whole genome shotgun (WGS) entry which is preliminary data.</text>
</comment>